<proteinExistence type="predicted"/>
<protein>
    <submittedName>
        <fullName evidence="1">Uncharacterized protein</fullName>
    </submittedName>
</protein>
<name>A0A3N2QA52_SODAK</name>
<accession>A0A3N2QA52</accession>
<dbReference type="AlphaFoldDB" id="A0A3N2QA52"/>
<keyword evidence="2" id="KW-1185">Reference proteome</keyword>
<organism evidence="1 2">
    <name type="scientific">Sodiomyces alkalinus (strain CBS 110278 / VKM F-3762 / F11)</name>
    <name type="common">Alkaliphilic filamentous fungus</name>
    <dbReference type="NCBI Taxonomy" id="1314773"/>
    <lineage>
        <taxon>Eukaryota</taxon>
        <taxon>Fungi</taxon>
        <taxon>Dikarya</taxon>
        <taxon>Ascomycota</taxon>
        <taxon>Pezizomycotina</taxon>
        <taxon>Sordariomycetes</taxon>
        <taxon>Hypocreomycetidae</taxon>
        <taxon>Glomerellales</taxon>
        <taxon>Plectosphaerellaceae</taxon>
        <taxon>Sodiomyces</taxon>
    </lineage>
</organism>
<dbReference type="RefSeq" id="XP_028471403.1">
    <property type="nucleotide sequence ID" value="XM_028610524.1"/>
</dbReference>
<dbReference type="GeneID" id="39579002"/>
<dbReference type="Proteomes" id="UP000272025">
    <property type="component" value="Unassembled WGS sequence"/>
</dbReference>
<evidence type="ECO:0000313" key="2">
    <source>
        <dbReference type="Proteomes" id="UP000272025"/>
    </source>
</evidence>
<gene>
    <name evidence="1" type="ORF">SODALDRAFT_327802</name>
</gene>
<dbReference type="EMBL" id="ML119051">
    <property type="protein sequence ID" value="ROT43597.1"/>
    <property type="molecule type" value="Genomic_DNA"/>
</dbReference>
<evidence type="ECO:0000313" key="1">
    <source>
        <dbReference type="EMBL" id="ROT43597.1"/>
    </source>
</evidence>
<sequence>MGSEKKGDKVFYGTVRGVLCLTWLGSLLPVSAKWGFELKKMGGWELLGRNIRRRVMVPEWRRRGEGAREWCVCDWDIL</sequence>
<reference evidence="1 2" key="1">
    <citation type="journal article" date="2018" name="Mol. Ecol.">
        <title>The obligate alkalophilic soda-lake fungus Sodiomyces alkalinus has shifted to a protein diet.</title>
        <authorList>
            <person name="Grum-Grzhimaylo A.A."/>
            <person name="Falkoski D.L."/>
            <person name="van den Heuvel J."/>
            <person name="Valero-Jimenez C.A."/>
            <person name="Min B."/>
            <person name="Choi I.G."/>
            <person name="Lipzen A."/>
            <person name="Daum C.G."/>
            <person name="Aanen D.K."/>
            <person name="Tsang A."/>
            <person name="Henrissat B."/>
            <person name="Bilanenko E.N."/>
            <person name="de Vries R.P."/>
            <person name="van Kan J.A.L."/>
            <person name="Grigoriev I.V."/>
            <person name="Debets A.J.M."/>
        </authorList>
    </citation>
    <scope>NUCLEOTIDE SEQUENCE [LARGE SCALE GENOMIC DNA]</scope>
    <source>
        <strain evidence="1 2">F11</strain>
    </source>
</reference>